<feature type="signal peptide" evidence="2">
    <location>
        <begin position="1"/>
        <end position="23"/>
    </location>
</feature>
<feature type="chain" id="PRO_5039473025" description="TrbC/VIRB2 family protein" evidence="2">
    <location>
        <begin position="24"/>
        <end position="112"/>
    </location>
</feature>
<evidence type="ECO:0000256" key="1">
    <source>
        <dbReference type="SAM" id="Phobius"/>
    </source>
</evidence>
<feature type="transmembrane region" description="Helical" evidence="1">
    <location>
        <begin position="64"/>
        <end position="86"/>
    </location>
</feature>
<dbReference type="EMBL" id="RBIL01000001">
    <property type="protein sequence ID" value="RKQ90496.1"/>
    <property type="molecule type" value="Genomic_DNA"/>
</dbReference>
<evidence type="ECO:0000256" key="2">
    <source>
        <dbReference type="SAM" id="SignalP"/>
    </source>
</evidence>
<accession>A0A660L804</accession>
<dbReference type="RefSeq" id="WP_121247199.1">
    <property type="nucleotide sequence ID" value="NZ_RBIL01000001.1"/>
</dbReference>
<evidence type="ECO:0000313" key="4">
    <source>
        <dbReference type="Proteomes" id="UP000278962"/>
    </source>
</evidence>
<evidence type="ECO:0000313" key="3">
    <source>
        <dbReference type="EMBL" id="RKQ90496.1"/>
    </source>
</evidence>
<evidence type="ECO:0008006" key="5">
    <source>
        <dbReference type="Google" id="ProtNLM"/>
    </source>
</evidence>
<reference evidence="3 4" key="1">
    <citation type="submission" date="2018-10" db="EMBL/GenBank/DDBJ databases">
        <title>Genomic Encyclopedia of Archaeal and Bacterial Type Strains, Phase II (KMG-II): from individual species to whole genera.</title>
        <authorList>
            <person name="Goeker M."/>
        </authorList>
    </citation>
    <scope>NUCLEOTIDE SEQUENCE [LARGE SCALE GENOMIC DNA]</scope>
    <source>
        <strain evidence="3 4">DSM 14954</strain>
    </source>
</reference>
<dbReference type="Proteomes" id="UP000278962">
    <property type="component" value="Unassembled WGS sequence"/>
</dbReference>
<protein>
    <recommendedName>
        <fullName evidence="5">TrbC/VIRB2 family protein</fullName>
    </recommendedName>
</protein>
<keyword evidence="1" id="KW-1133">Transmembrane helix</keyword>
<feature type="transmembrane region" description="Helical" evidence="1">
    <location>
        <begin position="93"/>
        <end position="111"/>
    </location>
</feature>
<name>A0A660L804_9ACTN</name>
<keyword evidence="2" id="KW-0732">Signal</keyword>
<proteinExistence type="predicted"/>
<comment type="caution">
    <text evidence="3">The sequence shown here is derived from an EMBL/GenBank/DDBJ whole genome shotgun (WGS) entry which is preliminary data.</text>
</comment>
<sequence>MSFTLSRQQIALAALLTFAAVFAAMLLDPTYSHAALQKMAGYQQGNTTTFGDVIEYITNLRNGLIPIAIPVAGIGFFAGATMFLVGNQMATKVIFGVLGGVGLALSAPGIVS</sequence>
<gene>
    <name evidence="3" type="ORF">C8N24_0301</name>
</gene>
<organism evidence="3 4">
    <name type="scientific">Solirubrobacter pauli</name>
    <dbReference type="NCBI Taxonomy" id="166793"/>
    <lineage>
        <taxon>Bacteria</taxon>
        <taxon>Bacillati</taxon>
        <taxon>Actinomycetota</taxon>
        <taxon>Thermoleophilia</taxon>
        <taxon>Solirubrobacterales</taxon>
        <taxon>Solirubrobacteraceae</taxon>
        <taxon>Solirubrobacter</taxon>
    </lineage>
</organism>
<keyword evidence="4" id="KW-1185">Reference proteome</keyword>
<dbReference type="AlphaFoldDB" id="A0A660L804"/>
<keyword evidence="1" id="KW-0472">Membrane</keyword>
<keyword evidence="1" id="KW-0812">Transmembrane</keyword>